<dbReference type="Pfam" id="PF02676">
    <property type="entry name" value="TYW3"/>
    <property type="match status" value="1"/>
</dbReference>
<dbReference type="PANTHER" id="PTHR48418:SF1">
    <property type="entry name" value="TRNA WYBUTOSINE-SYNTHESIZING PROTEIN 3"/>
    <property type="match status" value="1"/>
</dbReference>
<dbReference type="EC" id="2.1.1.282" evidence="3"/>
<feature type="domain" description="tRNA wybutosine-synthesizing protein" evidence="13">
    <location>
        <begin position="322"/>
        <end position="505"/>
    </location>
</feature>
<name>A0A8C3B483_CAIMO</name>
<dbReference type="GO" id="GO:0008033">
    <property type="term" value="P:tRNA processing"/>
    <property type="evidence" value="ECO:0007669"/>
    <property type="project" value="UniProtKB-KW"/>
</dbReference>
<keyword evidence="15" id="KW-1185">Reference proteome</keyword>
<keyword evidence="7" id="KW-0949">S-adenosyl-L-methionine</keyword>
<evidence type="ECO:0000256" key="11">
    <source>
        <dbReference type="ARBA" id="ARBA00049202"/>
    </source>
</evidence>
<dbReference type="Proteomes" id="UP000694556">
    <property type="component" value="Chromosome 8"/>
</dbReference>
<dbReference type="UniPathway" id="UPA00375"/>
<comment type="pathway">
    <text evidence="1">tRNA modification; wybutosine-tRNA(Phe) biosynthesis.</text>
</comment>
<dbReference type="PANTHER" id="PTHR48418">
    <property type="entry name" value="TRNA WYBUTOSINE-SYNTHESIZING PROTEIN 3"/>
    <property type="match status" value="1"/>
</dbReference>
<evidence type="ECO:0000256" key="3">
    <source>
        <dbReference type="ARBA" id="ARBA00012750"/>
    </source>
</evidence>
<dbReference type="SUPFAM" id="SSF111278">
    <property type="entry name" value="SSo0622-like"/>
    <property type="match status" value="1"/>
</dbReference>
<feature type="region of interest" description="Disordered" evidence="12">
    <location>
        <begin position="536"/>
        <end position="561"/>
    </location>
</feature>
<sequence length="572" mass="61404">MTHSDRIVTGHSKSSRDCQEAFAVLQEACGPRSCSALAADAVSVRREPRALRPQAGCALKRARLQRCSPRLTRTARLPMLGSCWSREAQPTAACRGEAATAPPPPCAAESRCREHRSPAAPHAWPGGGTARRGAARGARGARGARHPPCSDAGRGGEPGPASPAGGPRAPGARLCDSPGSGPRPRPHQAPPPSDPAPPPWPLRHGPAPMAPPLRHAPAPPARFPRPAPPAPAAARCRRQLPPRCPGQSGGPRTSAGPSRWPRPAAEGRPQLLDGGTRPGAGAAGLAGPALARGREVWASQAPVGRRAPPRAMAAFGRWKAQRLARADASRKGALDERAAPVVRLLNARARFCTTSSCAGRLVLAQGCAAEDAERRGAPKKGCVWLLVTHEPCRRDELMTALEKATGDVVFKFEPFVLHVLCRELQDAQLLHSVAIDSGFKNSGITVGRGGKIMMAVRSTHCLEVPLSHMGKLMVSEEYIEFLIHVANQKMEENTRRIDRFYKCLQLALEADVSANSLHSEETEKYHSVYVHRRKRETIQEQDVHTSPKDHSEELEPEDDPESNLGIFAEIMI</sequence>
<reference evidence="14" key="1">
    <citation type="submission" date="2018-09" db="EMBL/GenBank/DDBJ databases">
        <title>Common duck and Muscovy duck high density SNP chip.</title>
        <authorList>
            <person name="Vignal A."/>
            <person name="Thebault N."/>
            <person name="Warren W.C."/>
        </authorList>
    </citation>
    <scope>NUCLEOTIDE SEQUENCE [LARGE SCALE GENOMIC DNA]</scope>
</reference>
<evidence type="ECO:0000256" key="12">
    <source>
        <dbReference type="SAM" id="MobiDB-lite"/>
    </source>
</evidence>
<feature type="region of interest" description="Disordered" evidence="12">
    <location>
        <begin position="95"/>
        <end position="286"/>
    </location>
</feature>
<keyword evidence="6" id="KW-0808">Transferase</keyword>
<comment type="similarity">
    <text evidence="2">Belongs to the TYW3 family.</text>
</comment>
<evidence type="ECO:0000256" key="9">
    <source>
        <dbReference type="ARBA" id="ARBA00025378"/>
    </source>
</evidence>
<feature type="compositionally biased region" description="Pro residues" evidence="12">
    <location>
        <begin position="181"/>
        <end position="201"/>
    </location>
</feature>
<feature type="compositionally biased region" description="Low complexity" evidence="12">
    <location>
        <begin position="162"/>
        <end position="173"/>
    </location>
</feature>
<protein>
    <recommendedName>
        <fullName evidence="4">tRNA wybutosine-synthesizing protein 3 homolog</fullName>
        <ecNumber evidence="3">2.1.1.282</ecNumber>
    </recommendedName>
    <alternativeName>
        <fullName evidence="10">tRNA(Phe) 7-((3-amino-3-carboxypropyl)-4-demethylwyosine(37)-N(4))-methyltransferase</fullName>
    </alternativeName>
</protein>
<organism evidence="14 15">
    <name type="scientific">Cairina moschata</name>
    <name type="common">Muscovy duck</name>
    <dbReference type="NCBI Taxonomy" id="8855"/>
    <lineage>
        <taxon>Eukaryota</taxon>
        <taxon>Metazoa</taxon>
        <taxon>Chordata</taxon>
        <taxon>Craniata</taxon>
        <taxon>Vertebrata</taxon>
        <taxon>Euteleostomi</taxon>
        <taxon>Archelosauria</taxon>
        <taxon>Archosauria</taxon>
        <taxon>Dinosauria</taxon>
        <taxon>Saurischia</taxon>
        <taxon>Theropoda</taxon>
        <taxon>Coelurosauria</taxon>
        <taxon>Aves</taxon>
        <taxon>Neognathae</taxon>
        <taxon>Galloanserae</taxon>
        <taxon>Anseriformes</taxon>
        <taxon>Anatidae</taxon>
        <taxon>Anatinae</taxon>
        <taxon>Cairina</taxon>
    </lineage>
</organism>
<dbReference type="InterPro" id="IPR003827">
    <property type="entry name" value="tRNA_yW-synthesising"/>
</dbReference>
<evidence type="ECO:0000313" key="15">
    <source>
        <dbReference type="Proteomes" id="UP000694556"/>
    </source>
</evidence>
<comment type="function">
    <text evidence="9">Probable S-adenosyl-L-methionine-dependent methyltransferase that acts as a component of the wybutosine biosynthesis pathway. Wybutosine is a hyper modified guanosine with a tricyclic base found at the 3'-position adjacent to the anticodon of eukaryotic phenylalanine tRNA.</text>
</comment>
<feature type="compositionally biased region" description="Basic and acidic residues" evidence="12">
    <location>
        <begin position="536"/>
        <end position="553"/>
    </location>
</feature>
<evidence type="ECO:0000313" key="14">
    <source>
        <dbReference type="Ensembl" id="ENSCMMP00000001406.1"/>
    </source>
</evidence>
<keyword evidence="8" id="KW-0819">tRNA processing</keyword>
<dbReference type="InterPro" id="IPR036602">
    <property type="entry name" value="tRNA_yW-synthesising-like_sf"/>
</dbReference>
<dbReference type="Ensembl" id="ENSCMMT00000001576.1">
    <property type="protein sequence ID" value="ENSCMMP00000001406.1"/>
    <property type="gene ID" value="ENSCMMG00000000939.1"/>
</dbReference>
<dbReference type="FunFam" id="3.30.1960.10:FF:000001">
    <property type="entry name" value="tRNA wybutosine-synthesizing protein 3 homolog"/>
    <property type="match status" value="1"/>
</dbReference>
<evidence type="ECO:0000256" key="1">
    <source>
        <dbReference type="ARBA" id="ARBA00004797"/>
    </source>
</evidence>
<evidence type="ECO:0000256" key="5">
    <source>
        <dbReference type="ARBA" id="ARBA00022603"/>
    </source>
</evidence>
<dbReference type="AlphaFoldDB" id="A0A8C3B483"/>
<feature type="compositionally biased region" description="Pro residues" evidence="12">
    <location>
        <begin position="217"/>
        <end position="231"/>
    </location>
</feature>
<reference evidence="14" key="2">
    <citation type="submission" date="2025-08" db="UniProtKB">
        <authorList>
            <consortium name="Ensembl"/>
        </authorList>
    </citation>
    <scope>IDENTIFICATION</scope>
</reference>
<dbReference type="GO" id="GO:0032259">
    <property type="term" value="P:methylation"/>
    <property type="evidence" value="ECO:0007669"/>
    <property type="project" value="UniProtKB-KW"/>
</dbReference>
<evidence type="ECO:0000256" key="4">
    <source>
        <dbReference type="ARBA" id="ARBA00016536"/>
    </source>
</evidence>
<comment type="catalytic activity">
    <reaction evidence="11">
        <text>4-demethyl-7-[(3S)-3-amino-3-carboxypropyl]wyosine(37) in tRNA(Phe) + S-adenosyl-L-methionine = 7-[(3S)-3-amino-3-carboxypropyl]wyosine(37) in tRNA(Phe) + S-adenosyl-L-homocysteine + H(+)</text>
        <dbReference type="Rhea" id="RHEA:36635"/>
        <dbReference type="Rhea" id="RHEA-COMP:10378"/>
        <dbReference type="Rhea" id="RHEA-COMP:10379"/>
        <dbReference type="ChEBI" id="CHEBI:15378"/>
        <dbReference type="ChEBI" id="CHEBI:57856"/>
        <dbReference type="ChEBI" id="CHEBI:59789"/>
        <dbReference type="ChEBI" id="CHEBI:73543"/>
        <dbReference type="ChEBI" id="CHEBI:73550"/>
        <dbReference type="EC" id="2.1.1.282"/>
    </reaction>
</comment>
<evidence type="ECO:0000256" key="6">
    <source>
        <dbReference type="ARBA" id="ARBA00022679"/>
    </source>
</evidence>
<evidence type="ECO:0000256" key="8">
    <source>
        <dbReference type="ARBA" id="ARBA00022694"/>
    </source>
</evidence>
<dbReference type="GO" id="GO:0008168">
    <property type="term" value="F:methyltransferase activity"/>
    <property type="evidence" value="ECO:0007669"/>
    <property type="project" value="UniProtKB-KW"/>
</dbReference>
<evidence type="ECO:0000259" key="13">
    <source>
        <dbReference type="Pfam" id="PF02676"/>
    </source>
</evidence>
<evidence type="ECO:0000256" key="10">
    <source>
        <dbReference type="ARBA" id="ARBA00030554"/>
    </source>
</evidence>
<reference evidence="14" key="3">
    <citation type="submission" date="2025-09" db="UniProtKB">
        <authorList>
            <consortium name="Ensembl"/>
        </authorList>
    </citation>
    <scope>IDENTIFICATION</scope>
</reference>
<proteinExistence type="inferred from homology"/>
<accession>A0A8C3B483</accession>
<evidence type="ECO:0000256" key="7">
    <source>
        <dbReference type="ARBA" id="ARBA00022691"/>
    </source>
</evidence>
<keyword evidence="5" id="KW-0489">Methyltransferase</keyword>
<evidence type="ECO:0000256" key="2">
    <source>
        <dbReference type="ARBA" id="ARBA00008569"/>
    </source>
</evidence>
<dbReference type="Gene3D" id="3.30.1960.10">
    <property type="entry name" value="tRNA wybutosine-synthesizing-like"/>
    <property type="match status" value="1"/>
</dbReference>